<name>A0A5C3P6B5_9APHY</name>
<protein>
    <submittedName>
        <fullName evidence="5">Uncharacterized protein</fullName>
    </submittedName>
</protein>
<feature type="region of interest" description="Disordered" evidence="4">
    <location>
        <begin position="166"/>
        <end position="214"/>
    </location>
</feature>
<dbReference type="STRING" id="1314778.A0A5C3P6B5"/>
<feature type="compositionally biased region" description="Basic and acidic residues" evidence="4">
    <location>
        <begin position="167"/>
        <end position="176"/>
    </location>
</feature>
<reference evidence="5 6" key="1">
    <citation type="journal article" date="2019" name="Nat. Ecol. Evol.">
        <title>Megaphylogeny resolves global patterns of mushroom evolution.</title>
        <authorList>
            <person name="Varga T."/>
            <person name="Krizsan K."/>
            <person name="Foldi C."/>
            <person name="Dima B."/>
            <person name="Sanchez-Garcia M."/>
            <person name="Sanchez-Ramirez S."/>
            <person name="Szollosi G.J."/>
            <person name="Szarkandi J.G."/>
            <person name="Papp V."/>
            <person name="Albert L."/>
            <person name="Andreopoulos W."/>
            <person name="Angelini C."/>
            <person name="Antonin V."/>
            <person name="Barry K.W."/>
            <person name="Bougher N.L."/>
            <person name="Buchanan P."/>
            <person name="Buyck B."/>
            <person name="Bense V."/>
            <person name="Catcheside P."/>
            <person name="Chovatia M."/>
            <person name="Cooper J."/>
            <person name="Damon W."/>
            <person name="Desjardin D."/>
            <person name="Finy P."/>
            <person name="Geml J."/>
            <person name="Haridas S."/>
            <person name="Hughes K."/>
            <person name="Justo A."/>
            <person name="Karasinski D."/>
            <person name="Kautmanova I."/>
            <person name="Kiss B."/>
            <person name="Kocsube S."/>
            <person name="Kotiranta H."/>
            <person name="LaButti K.M."/>
            <person name="Lechner B.E."/>
            <person name="Liimatainen K."/>
            <person name="Lipzen A."/>
            <person name="Lukacs Z."/>
            <person name="Mihaltcheva S."/>
            <person name="Morgado L.N."/>
            <person name="Niskanen T."/>
            <person name="Noordeloos M.E."/>
            <person name="Ohm R.A."/>
            <person name="Ortiz-Santana B."/>
            <person name="Ovrebo C."/>
            <person name="Racz N."/>
            <person name="Riley R."/>
            <person name="Savchenko A."/>
            <person name="Shiryaev A."/>
            <person name="Soop K."/>
            <person name="Spirin V."/>
            <person name="Szebenyi C."/>
            <person name="Tomsovsky M."/>
            <person name="Tulloss R.E."/>
            <person name="Uehling J."/>
            <person name="Grigoriev I.V."/>
            <person name="Vagvolgyi C."/>
            <person name="Papp T."/>
            <person name="Martin F.M."/>
            <person name="Miettinen O."/>
            <person name="Hibbett D.S."/>
            <person name="Nagy L.G."/>
        </authorList>
    </citation>
    <scope>NUCLEOTIDE SEQUENCE [LARGE SCALE GENOMIC DNA]</scope>
    <source>
        <strain evidence="5 6">HHB13444</strain>
    </source>
</reference>
<dbReference type="GO" id="GO:0051879">
    <property type="term" value="F:Hsp90 protein binding"/>
    <property type="evidence" value="ECO:0007669"/>
    <property type="project" value="TreeGrafter"/>
</dbReference>
<evidence type="ECO:0000313" key="6">
    <source>
        <dbReference type="Proteomes" id="UP000308197"/>
    </source>
</evidence>
<dbReference type="SMART" id="SM00028">
    <property type="entry name" value="TPR"/>
    <property type="match status" value="2"/>
</dbReference>
<dbReference type="PROSITE" id="PS50005">
    <property type="entry name" value="TPR"/>
    <property type="match status" value="1"/>
</dbReference>
<feature type="compositionally biased region" description="Acidic residues" evidence="4">
    <location>
        <begin position="64"/>
        <end position="73"/>
    </location>
</feature>
<dbReference type="PANTHER" id="PTHR22904:SF523">
    <property type="entry name" value="STRESS-INDUCED-PHOSPHOPROTEIN 1"/>
    <property type="match status" value="1"/>
</dbReference>
<feature type="compositionally biased region" description="Pro residues" evidence="4">
    <location>
        <begin position="36"/>
        <end position="48"/>
    </location>
</feature>
<dbReference type="Gene3D" id="1.25.40.10">
    <property type="entry name" value="Tetratricopeptide repeat domain"/>
    <property type="match status" value="1"/>
</dbReference>
<dbReference type="Proteomes" id="UP000308197">
    <property type="component" value="Unassembled WGS sequence"/>
</dbReference>
<dbReference type="InParanoid" id="A0A5C3P6B5"/>
<evidence type="ECO:0000313" key="5">
    <source>
        <dbReference type="EMBL" id="TFK85011.1"/>
    </source>
</evidence>
<dbReference type="Pfam" id="PF14559">
    <property type="entry name" value="TPR_19"/>
    <property type="match status" value="1"/>
</dbReference>
<keyword evidence="6" id="KW-1185">Reference proteome</keyword>
<dbReference type="EMBL" id="ML211280">
    <property type="protein sequence ID" value="TFK85011.1"/>
    <property type="molecule type" value="Genomic_DNA"/>
</dbReference>
<accession>A0A5C3P6B5</accession>
<organism evidence="5 6">
    <name type="scientific">Polyporus arcularius HHB13444</name>
    <dbReference type="NCBI Taxonomy" id="1314778"/>
    <lineage>
        <taxon>Eukaryota</taxon>
        <taxon>Fungi</taxon>
        <taxon>Dikarya</taxon>
        <taxon>Basidiomycota</taxon>
        <taxon>Agaricomycotina</taxon>
        <taxon>Agaricomycetes</taxon>
        <taxon>Polyporales</taxon>
        <taxon>Polyporaceae</taxon>
        <taxon>Polyporus</taxon>
    </lineage>
</organism>
<gene>
    <name evidence="5" type="ORF">K466DRAFT_204567</name>
</gene>
<proteinExistence type="predicted"/>
<keyword evidence="1" id="KW-0677">Repeat</keyword>
<dbReference type="PANTHER" id="PTHR22904">
    <property type="entry name" value="TPR REPEAT CONTAINING PROTEIN"/>
    <property type="match status" value="1"/>
</dbReference>
<dbReference type="FunFam" id="1.25.40.10:FF:000010">
    <property type="entry name" value="Stress-induced phosphoprotein 1"/>
    <property type="match status" value="1"/>
</dbReference>
<feature type="repeat" description="TPR" evidence="3">
    <location>
        <begin position="80"/>
        <end position="113"/>
    </location>
</feature>
<evidence type="ECO:0000256" key="4">
    <source>
        <dbReference type="SAM" id="MobiDB-lite"/>
    </source>
</evidence>
<evidence type="ECO:0000256" key="2">
    <source>
        <dbReference type="ARBA" id="ARBA00022803"/>
    </source>
</evidence>
<feature type="region of interest" description="Disordered" evidence="4">
    <location>
        <begin position="10"/>
        <end position="82"/>
    </location>
</feature>
<sequence>MIDVLGALMGLDMQGFSREEGSDELPPGVNRADVSSPPPTATSPPPQPAASSSKSPEPTPAKDEDVEMLDEEEAAKKREAEAEKKLGAEAYKTRDFDNAIAHFQKAWDTYPKDITFLTNLAAAYFEKGDYDETIKTCEKAVDEGRELRADFKLIAKAYGRIAGGGYRRGEEAHEGDPGADVQVPAGDPVAAGGRERGGDAPAGNAGSRGRENHG</sequence>
<dbReference type="InterPro" id="IPR019734">
    <property type="entry name" value="TPR_rpt"/>
</dbReference>
<evidence type="ECO:0000256" key="3">
    <source>
        <dbReference type="PROSITE-ProRule" id="PRU00339"/>
    </source>
</evidence>
<evidence type="ECO:0000256" key="1">
    <source>
        <dbReference type="ARBA" id="ARBA00022737"/>
    </source>
</evidence>
<dbReference type="SUPFAM" id="SSF48452">
    <property type="entry name" value="TPR-like"/>
    <property type="match status" value="1"/>
</dbReference>
<keyword evidence="2 3" id="KW-0802">TPR repeat</keyword>
<dbReference type="AlphaFoldDB" id="A0A5C3P6B5"/>
<dbReference type="InterPro" id="IPR011990">
    <property type="entry name" value="TPR-like_helical_dom_sf"/>
</dbReference>